<evidence type="ECO:0000313" key="3">
    <source>
        <dbReference type="Proteomes" id="UP000187485"/>
    </source>
</evidence>
<feature type="transmembrane region" description="Helical" evidence="1">
    <location>
        <begin position="6"/>
        <end position="26"/>
    </location>
</feature>
<organism evidence="2 3">
    <name type="scientific">Carboxydothermus pertinax</name>
    <dbReference type="NCBI Taxonomy" id="870242"/>
    <lineage>
        <taxon>Bacteria</taxon>
        <taxon>Bacillati</taxon>
        <taxon>Bacillota</taxon>
        <taxon>Clostridia</taxon>
        <taxon>Thermoanaerobacterales</taxon>
        <taxon>Thermoanaerobacteraceae</taxon>
        <taxon>Carboxydothermus</taxon>
    </lineage>
</organism>
<proteinExistence type="predicted"/>
<keyword evidence="3" id="KW-1185">Reference proteome</keyword>
<dbReference type="Proteomes" id="UP000187485">
    <property type="component" value="Unassembled WGS sequence"/>
</dbReference>
<dbReference type="EMBL" id="BDJK01000066">
    <property type="protein sequence ID" value="GAV23992.1"/>
    <property type="molecule type" value="Genomic_DNA"/>
</dbReference>
<gene>
    <name evidence="2" type="ORF">cpu_25020</name>
</gene>
<evidence type="ECO:0000313" key="2">
    <source>
        <dbReference type="EMBL" id="GAV23992.1"/>
    </source>
</evidence>
<keyword evidence="1" id="KW-0472">Membrane</keyword>
<accession>A0A1L8CYI8</accession>
<dbReference type="AlphaFoldDB" id="A0A1L8CYI8"/>
<comment type="caution">
    <text evidence="2">The sequence shown here is derived from an EMBL/GenBank/DDBJ whole genome shotgun (WGS) entry which is preliminary data.</text>
</comment>
<dbReference type="RefSeq" id="WP_075860389.1">
    <property type="nucleotide sequence ID" value="NZ_BDJK01000066.1"/>
</dbReference>
<name>A0A1L8CYI8_9THEO</name>
<evidence type="ECO:0000256" key="1">
    <source>
        <dbReference type="SAM" id="Phobius"/>
    </source>
</evidence>
<dbReference type="STRING" id="870242.cpu_25020"/>
<sequence length="128" mass="14956">MAKKLGIAIFFFIIIFGIIAYGFRVWEKPDEVFARFELALNQGDRVQAQGLLSRTIKNDISQDKLSSLDSFVHEMEKKGLSFKPTFPEFCRDFFYREFKRGVSQEDMVYTVEIGLIREWGGWKVVSVR</sequence>
<keyword evidence="1" id="KW-0812">Transmembrane</keyword>
<keyword evidence="1" id="KW-1133">Transmembrane helix</keyword>
<dbReference type="OrthoDB" id="9836295at2"/>
<evidence type="ECO:0008006" key="4">
    <source>
        <dbReference type="Google" id="ProtNLM"/>
    </source>
</evidence>
<reference evidence="3" key="1">
    <citation type="submission" date="2016-12" db="EMBL/GenBank/DDBJ databases">
        <title>Draft Genome Sequences od Carboxydothermus pertinax and islandicus, Hydrogenogenic Carboxydotrophic Bacteria.</title>
        <authorList>
            <person name="Fukuyama Y."/>
            <person name="Ohmae K."/>
            <person name="Yoneda Y."/>
            <person name="Yoshida T."/>
            <person name="Sako Y."/>
        </authorList>
    </citation>
    <scope>NUCLEOTIDE SEQUENCE [LARGE SCALE GENOMIC DNA]</scope>
    <source>
        <strain evidence="3">Ug1</strain>
    </source>
</reference>
<protein>
    <recommendedName>
        <fullName evidence="4">DUF4878 domain-containing protein</fullName>
    </recommendedName>
</protein>